<gene>
    <name evidence="2" type="ORF">A6K24_25610</name>
</gene>
<keyword evidence="1" id="KW-1133">Transmembrane helix</keyword>
<keyword evidence="1" id="KW-0472">Membrane</keyword>
<dbReference type="InterPro" id="IPR010001">
    <property type="entry name" value="BofA"/>
</dbReference>
<evidence type="ECO:0000256" key="1">
    <source>
        <dbReference type="SAM" id="Phobius"/>
    </source>
</evidence>
<evidence type="ECO:0000313" key="3">
    <source>
        <dbReference type="Proteomes" id="UP000078534"/>
    </source>
</evidence>
<feature type="transmembrane region" description="Helical" evidence="1">
    <location>
        <begin position="60"/>
        <end position="82"/>
    </location>
</feature>
<protein>
    <submittedName>
        <fullName evidence="2">Transcriptional regulator</fullName>
    </submittedName>
</protein>
<accession>A0A179SRZ3</accession>
<evidence type="ECO:0000313" key="2">
    <source>
        <dbReference type="EMBL" id="OAS84261.1"/>
    </source>
</evidence>
<reference evidence="3" key="1">
    <citation type="submission" date="2016-04" db="EMBL/GenBank/DDBJ databases">
        <authorList>
            <person name="Lyu Z."/>
            <person name="Lyu W."/>
        </authorList>
    </citation>
    <scope>NUCLEOTIDE SEQUENCE [LARGE SCALE GENOMIC DNA]</scope>
    <source>
        <strain evidence="3">C44</strain>
    </source>
</reference>
<keyword evidence="1" id="KW-0812">Transmembrane</keyword>
<dbReference type="AlphaFoldDB" id="A0A179SRZ3"/>
<name>A0A179SRZ3_9BACI</name>
<organism evidence="2 3">
    <name type="scientific">Metabacillus litoralis</name>
    <dbReference type="NCBI Taxonomy" id="152268"/>
    <lineage>
        <taxon>Bacteria</taxon>
        <taxon>Bacillati</taxon>
        <taxon>Bacillota</taxon>
        <taxon>Bacilli</taxon>
        <taxon>Bacillales</taxon>
        <taxon>Bacillaceae</taxon>
        <taxon>Metabacillus</taxon>
    </lineage>
</organism>
<sequence>MDPIIVFSVLGGLILVLLFVGAPIRPLRWIGQMCIKVIVGALLLFFVNAFGTSFDLHIPINLITSSVSGILGIPGLAALIIIKTMILG</sequence>
<feature type="transmembrane region" description="Helical" evidence="1">
    <location>
        <begin position="34"/>
        <end position="54"/>
    </location>
</feature>
<dbReference type="STRING" id="152268.A6K24_25610"/>
<dbReference type="NCBIfam" id="TIGR02862">
    <property type="entry name" value="spore_BofA"/>
    <property type="match status" value="1"/>
</dbReference>
<dbReference type="EMBL" id="LWSG01000030">
    <property type="protein sequence ID" value="OAS84261.1"/>
    <property type="molecule type" value="Genomic_DNA"/>
</dbReference>
<dbReference type="OrthoDB" id="2692225at2"/>
<dbReference type="RefSeq" id="WP_066336168.1">
    <property type="nucleotide sequence ID" value="NZ_LWSG01000030.1"/>
</dbReference>
<feature type="transmembrane region" description="Helical" evidence="1">
    <location>
        <begin position="6"/>
        <end position="22"/>
    </location>
</feature>
<comment type="caution">
    <text evidence="2">The sequence shown here is derived from an EMBL/GenBank/DDBJ whole genome shotgun (WGS) entry which is preliminary data.</text>
</comment>
<keyword evidence="3" id="KW-1185">Reference proteome</keyword>
<proteinExistence type="predicted"/>
<dbReference type="Pfam" id="PF07441">
    <property type="entry name" value="BofA"/>
    <property type="match status" value="1"/>
</dbReference>
<dbReference type="Proteomes" id="UP000078534">
    <property type="component" value="Unassembled WGS sequence"/>
</dbReference>